<feature type="region of interest" description="Disordered" evidence="1">
    <location>
        <begin position="167"/>
        <end position="190"/>
    </location>
</feature>
<feature type="compositionally biased region" description="Polar residues" evidence="1">
    <location>
        <begin position="181"/>
        <end position="190"/>
    </location>
</feature>
<comment type="caution">
    <text evidence="3">The sequence shown here is derived from an EMBL/GenBank/DDBJ whole genome shotgun (WGS) entry which is preliminary data.</text>
</comment>
<gene>
    <name evidence="3" type="ORF">E0493_08855</name>
</gene>
<protein>
    <recommendedName>
        <fullName evidence="5">OmpA-like domain-containing protein</fullName>
    </recommendedName>
</protein>
<feature type="region of interest" description="Disordered" evidence="1">
    <location>
        <begin position="32"/>
        <end position="62"/>
    </location>
</feature>
<name>A0A845BDM6_9PROT</name>
<evidence type="ECO:0000256" key="1">
    <source>
        <dbReference type="SAM" id="MobiDB-lite"/>
    </source>
</evidence>
<dbReference type="OrthoDB" id="7280780at2"/>
<keyword evidence="2" id="KW-0732">Signal</keyword>
<evidence type="ECO:0000313" key="4">
    <source>
        <dbReference type="Proteomes" id="UP000460715"/>
    </source>
</evidence>
<reference evidence="3 4" key="1">
    <citation type="submission" date="2019-03" db="EMBL/GenBank/DDBJ databases">
        <title>Roseomonas sp. a novel Roseomonas species isolated from Sea whip Gorgonian.</title>
        <authorList>
            <person name="Li F."/>
            <person name="Pan X."/>
            <person name="Huang S."/>
            <person name="Li Z."/>
            <person name="Meng B."/>
        </authorList>
    </citation>
    <scope>NUCLEOTIDE SEQUENCE [LARGE SCALE GENOMIC DNA]</scope>
    <source>
        <strain evidence="3 4">M0104</strain>
    </source>
</reference>
<proteinExistence type="predicted"/>
<dbReference type="RefSeq" id="WP_160936586.1">
    <property type="nucleotide sequence ID" value="NZ_SNVJ01000006.1"/>
</dbReference>
<feature type="chain" id="PRO_5032433645" description="OmpA-like domain-containing protein" evidence="2">
    <location>
        <begin position="31"/>
        <end position="190"/>
    </location>
</feature>
<sequence>MRAFNLPFLPPLRRSVPLLALLALAATAHAQLPDGRLPSDPAAAAPRAPDLTRPPRPAPAMPQPGFNLPRGIEAMPGGGWRLTGSLARGTLDGAPHSTLAEIAHWLSSRTTGRVTLVAQVANPENDVSLARRDSLAHALAIRHVLEQAGLDGTRIDIRPLGRTAEARDAIELLPPPARSDTPASENLSRP</sequence>
<feature type="compositionally biased region" description="Pro residues" evidence="1">
    <location>
        <begin position="52"/>
        <end position="62"/>
    </location>
</feature>
<dbReference type="AlphaFoldDB" id="A0A845BDM6"/>
<evidence type="ECO:0008006" key="5">
    <source>
        <dbReference type="Google" id="ProtNLM"/>
    </source>
</evidence>
<evidence type="ECO:0000256" key="2">
    <source>
        <dbReference type="SAM" id="SignalP"/>
    </source>
</evidence>
<dbReference type="Proteomes" id="UP000460715">
    <property type="component" value="Unassembled WGS sequence"/>
</dbReference>
<dbReference type="EMBL" id="SNVJ01000006">
    <property type="protein sequence ID" value="MXP63457.1"/>
    <property type="molecule type" value="Genomic_DNA"/>
</dbReference>
<evidence type="ECO:0000313" key="3">
    <source>
        <dbReference type="EMBL" id="MXP63457.1"/>
    </source>
</evidence>
<feature type="signal peptide" evidence="2">
    <location>
        <begin position="1"/>
        <end position="30"/>
    </location>
</feature>
<accession>A0A845BDM6</accession>
<feature type="compositionally biased region" description="Low complexity" evidence="1">
    <location>
        <begin position="32"/>
        <end position="51"/>
    </location>
</feature>
<organism evidence="3 4">
    <name type="scientific">Teichococcus coralli</name>
    <dbReference type="NCBI Taxonomy" id="2545983"/>
    <lineage>
        <taxon>Bacteria</taxon>
        <taxon>Pseudomonadati</taxon>
        <taxon>Pseudomonadota</taxon>
        <taxon>Alphaproteobacteria</taxon>
        <taxon>Acetobacterales</taxon>
        <taxon>Roseomonadaceae</taxon>
        <taxon>Roseomonas</taxon>
    </lineage>
</organism>
<keyword evidence="4" id="KW-1185">Reference proteome</keyword>